<reference evidence="1 2" key="1">
    <citation type="submission" date="2020-08" db="EMBL/GenBank/DDBJ databases">
        <title>Genomic Encyclopedia of Type Strains, Phase IV (KMG-IV): sequencing the most valuable type-strain genomes for metagenomic binning, comparative biology and taxonomic classification.</title>
        <authorList>
            <person name="Goeker M."/>
        </authorList>
    </citation>
    <scope>NUCLEOTIDE SEQUENCE [LARGE SCALE GENOMIC DNA]</scope>
    <source>
        <strain evidence="1 2">DSM 104969</strain>
    </source>
</reference>
<organism evidence="1 2">
    <name type="scientific">Dysgonomonas hofstadii</name>
    <dbReference type="NCBI Taxonomy" id="637886"/>
    <lineage>
        <taxon>Bacteria</taxon>
        <taxon>Pseudomonadati</taxon>
        <taxon>Bacteroidota</taxon>
        <taxon>Bacteroidia</taxon>
        <taxon>Bacteroidales</taxon>
        <taxon>Dysgonomonadaceae</taxon>
        <taxon>Dysgonomonas</taxon>
    </lineage>
</organism>
<name>A0A840CV53_9BACT</name>
<evidence type="ECO:0000313" key="1">
    <source>
        <dbReference type="EMBL" id="MBB4037554.1"/>
    </source>
</evidence>
<gene>
    <name evidence="1" type="ORF">GGR21_003471</name>
</gene>
<dbReference type="RefSeq" id="WP_183308391.1">
    <property type="nucleotide sequence ID" value="NZ_JACIEP010000014.1"/>
</dbReference>
<dbReference type="EMBL" id="JACIEP010000014">
    <property type="protein sequence ID" value="MBB4037554.1"/>
    <property type="molecule type" value="Genomic_DNA"/>
</dbReference>
<dbReference type="InterPro" id="IPR045384">
    <property type="entry name" value="DUF6527"/>
</dbReference>
<comment type="caution">
    <text evidence="1">The sequence shown here is derived from an EMBL/GenBank/DDBJ whole genome shotgun (WGS) entry which is preliminary data.</text>
</comment>
<accession>A0A840CV53</accession>
<dbReference type="Proteomes" id="UP000555103">
    <property type="component" value="Unassembled WGS sequence"/>
</dbReference>
<keyword evidence="2" id="KW-1185">Reference proteome</keyword>
<sequence length="125" mass="14708">MKKQFTHKFVELMPPSLEENVLYISIECVVAIHLCACGCGSKTITPLAPSGWHLKFDGEKVSLNPSIGNWNFPCRSHYWIRDNHFVFIDDNRKNIKIELRNERKKKKRKKKLIPLIKEFITKKKK</sequence>
<protein>
    <submittedName>
        <fullName evidence="1">Uncharacterized protein</fullName>
    </submittedName>
</protein>
<dbReference type="Pfam" id="PF20137">
    <property type="entry name" value="BubE"/>
    <property type="match status" value="1"/>
</dbReference>
<evidence type="ECO:0000313" key="2">
    <source>
        <dbReference type="Proteomes" id="UP000555103"/>
    </source>
</evidence>
<dbReference type="AlphaFoldDB" id="A0A840CV53"/>
<proteinExistence type="predicted"/>